<reference evidence="1" key="2">
    <citation type="submission" date="2021-05" db="EMBL/GenBank/DDBJ databases">
        <title>Whole genome PacBio Sequel sequence of Salmonella enterica subsp. enterica.</title>
        <authorList>
            <person name="Hoffmann M."/>
            <person name="Balkey M."/>
            <person name="Luo Y."/>
        </authorList>
    </citation>
    <scope>NUCLEOTIDE SEQUENCE</scope>
    <source>
        <strain evidence="1">CFSAN008798</strain>
    </source>
</reference>
<dbReference type="EMBL" id="CP075048">
    <property type="protein sequence ID" value="QVY42024.1"/>
    <property type="molecule type" value="Genomic_DNA"/>
</dbReference>
<organism evidence="1">
    <name type="scientific">Salmonella muenchen</name>
    <dbReference type="NCBI Taxonomy" id="596"/>
    <lineage>
        <taxon>Bacteria</taxon>
        <taxon>Pseudomonadati</taxon>
        <taxon>Pseudomonadota</taxon>
        <taxon>Gammaproteobacteria</taxon>
        <taxon>Enterobacterales</taxon>
        <taxon>Enterobacteriaceae</taxon>
        <taxon>Salmonella</taxon>
    </lineage>
</organism>
<reference evidence="1" key="1">
    <citation type="submission" date="2018-07" db="EMBL/GenBank/DDBJ databases">
        <authorList>
            <consortium name="GenomeTrakr network: Whole genome sequencing for foodborne pathogen traceback"/>
        </authorList>
    </citation>
    <scope>NUCLEOTIDE SEQUENCE</scope>
    <source>
        <strain evidence="1">CFSAN008798</strain>
    </source>
</reference>
<accession>A0A8E7P3N3</accession>
<name>A0A8E7P3N3_SALMU</name>
<evidence type="ECO:0000313" key="1">
    <source>
        <dbReference type="EMBL" id="QVY42024.1"/>
    </source>
</evidence>
<protein>
    <submittedName>
        <fullName evidence="1">Uncharacterized protein</fullName>
    </submittedName>
</protein>
<proteinExistence type="predicted"/>
<sequence length="564" mass="64690">MATENIDAIAQEVSDYPRVIHKNQFVNCLQAVCSEWLQLLLVVEHIKLNAQANKTLDDVVAVAKEVLAHPQIRESYGHNPSDYAVRNDTAWNPQVDEKIRALNAATTLFDTLDQGGKINAYFAAVHKVDFSIFVRNAAENPFLTIATEAIPAILDVRNFSWNNLNAWRLGYPHQLIVRSIIFNDDLLNAIDALLTFVENDVLFDTLRMKTIQAYVQRKTMQEGTFYHLGCHFLANRADIVAEVNHQILLATAQQCLILARAIPVSIGLPAVILDHQFRMQVSQPENIKTNIGRDWEPEKERKVVTIQMDVEDFTYAINNDASGEFFRQLNEMLFASIRPEVKNSYGKYSDIDLPSWLYQAIWKYKGWVEQSSHILLLGNKEDYLAARIILRGVKFSNWDWYHRTPGKVSIEKKLAQYKTKGESESTIKQSYEKVRGYAKNKITGLVINQLEERQNMRNMMAEGLQAPLNHRVIEKCLRFRNVLARYFPRDIFHQHGLRWCLEGAGKLGERLNSSDASDVLLRHHLYDCFALDDHTRSTLSAGDEPLEIVDIRELRSLLKQPLLS</sequence>
<gene>
    <name evidence="1" type="ORF">B6J96_11480</name>
</gene>
<dbReference type="AlphaFoldDB" id="A0A8E7P3N3"/>